<dbReference type="AlphaFoldDB" id="A0A426RKF2"/>
<evidence type="ECO:0000313" key="3">
    <source>
        <dbReference type="Proteomes" id="UP000286990"/>
    </source>
</evidence>
<evidence type="ECO:0000259" key="1">
    <source>
        <dbReference type="PROSITE" id="PS50801"/>
    </source>
</evidence>
<dbReference type="Gene3D" id="3.30.750.24">
    <property type="entry name" value="STAS domain"/>
    <property type="match status" value="1"/>
</dbReference>
<dbReference type="EMBL" id="QUSX01000001">
    <property type="protein sequence ID" value="RRQ49507.1"/>
    <property type="molecule type" value="Genomic_DNA"/>
</dbReference>
<reference evidence="3" key="2">
    <citation type="submission" date="2018-12" db="EMBL/GenBank/DDBJ databases">
        <title>Maribacter lutimaris sp. nov., isolated from marine sediment.</title>
        <authorList>
            <person name="Kim K.K."/>
        </authorList>
    </citation>
    <scope>NUCLEOTIDE SEQUENCE [LARGE SCALE GENOMIC DNA]</scope>
    <source>
        <strain evidence="3">PoM-212</strain>
    </source>
</reference>
<dbReference type="RefSeq" id="WP_125221331.1">
    <property type="nucleotide sequence ID" value="NZ_QUSX01000001.1"/>
</dbReference>
<evidence type="ECO:0000313" key="2">
    <source>
        <dbReference type="EMBL" id="RRQ49507.1"/>
    </source>
</evidence>
<comment type="caution">
    <text evidence="2">The sequence shown here is derived from an EMBL/GenBank/DDBJ whole genome shotgun (WGS) entry which is preliminary data.</text>
</comment>
<dbReference type="PROSITE" id="PS50801">
    <property type="entry name" value="STAS"/>
    <property type="match status" value="1"/>
</dbReference>
<dbReference type="Pfam" id="PF01740">
    <property type="entry name" value="STAS"/>
    <property type="match status" value="1"/>
</dbReference>
<reference evidence="3" key="1">
    <citation type="submission" date="2018-08" db="EMBL/GenBank/DDBJ databases">
        <authorList>
            <person name="Khan S.A."/>
            <person name="J S.E."/>
        </authorList>
    </citation>
    <scope>NUCLEOTIDE SEQUENCE [LARGE SCALE GENOMIC DNA]</scope>
    <source>
        <strain evidence="3">PoM-212</strain>
    </source>
</reference>
<proteinExistence type="predicted"/>
<accession>A0A426RKF2</accession>
<dbReference type="OrthoDB" id="1163458at2"/>
<gene>
    <name evidence="2" type="ORF">DZC72_02560</name>
</gene>
<sequence length="100" mass="11533">MALRIEDKDGLFEISGRVTSQNLGILRTYFQAILEKSEKLLVSIEKVTEMDSSAAHFFERFYREVASDNKIIHIIGRHNSNISKIMHTTKTDYILSTDRV</sequence>
<name>A0A426RKF2_9FLAO</name>
<feature type="domain" description="STAS" evidence="1">
    <location>
        <begin position="1"/>
        <end position="100"/>
    </location>
</feature>
<dbReference type="InterPro" id="IPR036513">
    <property type="entry name" value="STAS_dom_sf"/>
</dbReference>
<dbReference type="InterPro" id="IPR002645">
    <property type="entry name" value="STAS_dom"/>
</dbReference>
<dbReference type="SUPFAM" id="SSF52091">
    <property type="entry name" value="SpoIIaa-like"/>
    <property type="match status" value="1"/>
</dbReference>
<organism evidence="2 3">
    <name type="scientific">Maribacter algicola</name>
    <dbReference type="NCBI Taxonomy" id="2498892"/>
    <lineage>
        <taxon>Bacteria</taxon>
        <taxon>Pseudomonadati</taxon>
        <taxon>Bacteroidota</taxon>
        <taxon>Flavobacteriia</taxon>
        <taxon>Flavobacteriales</taxon>
        <taxon>Flavobacteriaceae</taxon>
        <taxon>Maribacter</taxon>
    </lineage>
</organism>
<protein>
    <recommendedName>
        <fullName evidence="1">STAS domain-containing protein</fullName>
    </recommendedName>
</protein>
<keyword evidence="3" id="KW-1185">Reference proteome</keyword>
<dbReference type="Proteomes" id="UP000286990">
    <property type="component" value="Unassembled WGS sequence"/>
</dbReference>